<reference evidence="3" key="1">
    <citation type="journal article" date="2014" name="Int. J. Syst. Evol. Microbiol.">
        <title>Complete genome sequence of Corynebacterium casei LMG S-19264T (=DSM 44701T), isolated from a smear-ripened cheese.</title>
        <authorList>
            <consortium name="US DOE Joint Genome Institute (JGI-PGF)"/>
            <person name="Walter F."/>
            <person name="Albersmeier A."/>
            <person name="Kalinowski J."/>
            <person name="Ruckert C."/>
        </authorList>
    </citation>
    <scope>NUCLEOTIDE SEQUENCE</scope>
    <source>
        <strain evidence="3">CGMCC 4.7312</strain>
    </source>
</reference>
<keyword evidence="2" id="KW-0812">Transmembrane</keyword>
<gene>
    <name evidence="3" type="ORF">GCM10011608_20440</name>
</gene>
<protein>
    <recommendedName>
        <fullName evidence="5">Tetratricopeptide repeat protein</fullName>
    </recommendedName>
</protein>
<evidence type="ECO:0000313" key="4">
    <source>
        <dbReference type="Proteomes" id="UP000608890"/>
    </source>
</evidence>
<keyword evidence="2" id="KW-1133">Transmembrane helix</keyword>
<proteinExistence type="predicted"/>
<organism evidence="3 4">
    <name type="scientific">Micromonospora sonchi</name>
    <dbReference type="NCBI Taxonomy" id="1763543"/>
    <lineage>
        <taxon>Bacteria</taxon>
        <taxon>Bacillati</taxon>
        <taxon>Actinomycetota</taxon>
        <taxon>Actinomycetes</taxon>
        <taxon>Micromonosporales</taxon>
        <taxon>Micromonosporaceae</taxon>
        <taxon>Micromonospora</taxon>
    </lineage>
</organism>
<feature type="region of interest" description="Disordered" evidence="1">
    <location>
        <begin position="228"/>
        <end position="420"/>
    </location>
</feature>
<sequence>MPSGFGELTDQAHDLVSAGDLAGAQRLLADALTGADPRPANATAELAEAASLHARVLIALGEPHSARAWAAYAYAAATQLHGRSDPRTVAVAATLAAVLHRVGSWSRAARLYQEVIIELTASDGPESLRVLAAHADLATVEYARGQCQVARERLQDAWELHREVYGDGHPSGIKMLARLGAMQRDCGQFGEAHDSLSLARELCRQHLAPDDPLATQVAALARAAANSDHVCSDTPPVGAHGSAVPAARVPPSDAQSTPHWPDPALSDPTMTGPAGPSPNTTRPAEANATDPHETSPDPTGPAGTSGMGWSDEDASEFAAEQHPVEGYHPSQGHPTTGHSPGVASPVPTPRQPVDGPAGPPEDWWASPPPHQPGTADIGWPAADQPELDPYPGEPGPDPYPTGAPSYPEQSTALPPRVGDLTGLTPQVSGVYRLRRVAEPEPGPPSRLLPVPVRPVPVPPRRPNRLLFIVAAGVIVVLLGTAAIIAGVSRVDRLGNSAPTASGAPTPVATTPDSAPASPGTPPTGLALEDNRDSVTLSWKYPAGSEGPVIVSGGRSGQPPAPFADLPAGTESFVVYSLDHRLDYCFTVAVAWSTETVARSGEVCTKRR</sequence>
<dbReference type="Proteomes" id="UP000608890">
    <property type="component" value="Unassembled WGS sequence"/>
</dbReference>
<evidence type="ECO:0000256" key="2">
    <source>
        <dbReference type="SAM" id="Phobius"/>
    </source>
</evidence>
<reference evidence="3" key="2">
    <citation type="submission" date="2020-09" db="EMBL/GenBank/DDBJ databases">
        <authorList>
            <person name="Sun Q."/>
            <person name="Zhou Y."/>
        </authorList>
    </citation>
    <scope>NUCLEOTIDE SEQUENCE</scope>
    <source>
        <strain evidence="3">CGMCC 4.7312</strain>
    </source>
</reference>
<accession>A0A917TSX1</accession>
<feature type="region of interest" description="Disordered" evidence="1">
    <location>
        <begin position="496"/>
        <end position="528"/>
    </location>
</feature>
<name>A0A917TSX1_9ACTN</name>
<keyword evidence="4" id="KW-1185">Reference proteome</keyword>
<evidence type="ECO:0000256" key="1">
    <source>
        <dbReference type="SAM" id="MobiDB-lite"/>
    </source>
</evidence>
<dbReference type="InterPro" id="IPR011990">
    <property type="entry name" value="TPR-like_helical_dom_sf"/>
</dbReference>
<feature type="compositionally biased region" description="Pro residues" evidence="1">
    <location>
        <begin position="391"/>
        <end position="401"/>
    </location>
</feature>
<evidence type="ECO:0000313" key="3">
    <source>
        <dbReference type="EMBL" id="GGM35748.1"/>
    </source>
</evidence>
<comment type="caution">
    <text evidence="3">The sequence shown here is derived from an EMBL/GenBank/DDBJ whole genome shotgun (WGS) entry which is preliminary data.</text>
</comment>
<dbReference type="SUPFAM" id="SSF48452">
    <property type="entry name" value="TPR-like"/>
    <property type="match status" value="1"/>
</dbReference>
<dbReference type="EMBL" id="BMNB01000007">
    <property type="protein sequence ID" value="GGM35748.1"/>
    <property type="molecule type" value="Genomic_DNA"/>
</dbReference>
<keyword evidence="2" id="KW-0472">Membrane</keyword>
<dbReference type="RefSeq" id="WP_189042905.1">
    <property type="nucleotide sequence ID" value="NZ_BMNB01000007.1"/>
</dbReference>
<dbReference type="Pfam" id="PF13424">
    <property type="entry name" value="TPR_12"/>
    <property type="match status" value="1"/>
</dbReference>
<dbReference type="InterPro" id="IPR036116">
    <property type="entry name" value="FN3_sf"/>
</dbReference>
<dbReference type="Gene3D" id="1.25.40.10">
    <property type="entry name" value="Tetratricopeptide repeat domain"/>
    <property type="match status" value="2"/>
</dbReference>
<evidence type="ECO:0008006" key="5">
    <source>
        <dbReference type="Google" id="ProtNLM"/>
    </source>
</evidence>
<feature type="transmembrane region" description="Helical" evidence="2">
    <location>
        <begin position="465"/>
        <end position="487"/>
    </location>
</feature>
<dbReference type="AlphaFoldDB" id="A0A917TSX1"/>
<dbReference type="SUPFAM" id="SSF49265">
    <property type="entry name" value="Fibronectin type III"/>
    <property type="match status" value="1"/>
</dbReference>